<keyword evidence="1" id="KW-1133">Transmembrane helix</keyword>
<evidence type="ECO:0000313" key="3">
    <source>
        <dbReference type="Proteomes" id="UP000595420"/>
    </source>
</evidence>
<name>A0A7T5BGW4_9PROT</name>
<reference evidence="2 3" key="1">
    <citation type="submission" date="2020-07" db="EMBL/GenBank/DDBJ databases">
        <title>Complete genome sequence analysis of Acidithiobacillus ferrivorans XJFY6S-08 reveals extreme environmental adaptation to alpine acid mine drainage.</title>
        <authorList>
            <person name="Yan L."/>
            <person name="Ni Y."/>
        </authorList>
    </citation>
    <scope>NUCLEOTIDE SEQUENCE [LARGE SCALE GENOMIC DNA]</scope>
    <source>
        <strain evidence="2 3">XJFY6S-08</strain>
    </source>
</reference>
<feature type="transmembrane region" description="Helical" evidence="1">
    <location>
        <begin position="6"/>
        <end position="34"/>
    </location>
</feature>
<dbReference type="AlphaFoldDB" id="A0A7T5BGW4"/>
<sequence length="399" mass="43404">MALMRFRSLLAGILIGAVAWPHAPGLAVLMILLLPVVRRRYALALGYYAGASYGLIRGTATFFPHAGLALGGTFWLASAAVLALPYLIYDALVRRWPDKLSPHIFGLWAITLLSVLPPLGIIGWTNPWVGSFEAGPPGPAMVIIAFTVITELIGAEAPTAGKTLAGLVAFGLFLPPAPLPSTPKSWTVINTQHGLLKGPMSPIIISFHLRAVVLKKLSDPHTHVVVLPESIVGYWLPGTAAVWQPVIQWTATHSRQTVLLGALVPEGRGYVDALVKIHAGHIRILPDRIPVPFSMWHPWNPIESARMTVFGRREAAHVDGQKVGYLICYEQLLTLPELSLTFSPPEVLIGAANDWWAKGTNIPEIQRASLRAWARLWDVPVIDAVNYGYTTTVPAIPHQ</sequence>
<evidence type="ECO:0000256" key="1">
    <source>
        <dbReference type="SAM" id="Phobius"/>
    </source>
</evidence>
<organism evidence="2 3">
    <name type="scientific">Acidithiobacillus ferrivorans</name>
    <dbReference type="NCBI Taxonomy" id="160808"/>
    <lineage>
        <taxon>Bacteria</taxon>
        <taxon>Pseudomonadati</taxon>
        <taxon>Pseudomonadota</taxon>
        <taxon>Acidithiobacillia</taxon>
        <taxon>Acidithiobacillales</taxon>
        <taxon>Acidithiobacillaceae</taxon>
        <taxon>Acidithiobacillus</taxon>
    </lineage>
</organism>
<proteinExistence type="predicted"/>
<dbReference type="Proteomes" id="UP000595420">
    <property type="component" value="Chromosome"/>
</dbReference>
<gene>
    <name evidence="2" type="ORF">H2515_11145</name>
</gene>
<feature type="transmembrane region" description="Helical" evidence="1">
    <location>
        <begin position="72"/>
        <end position="92"/>
    </location>
</feature>
<dbReference type="RefSeq" id="WP_198660160.1">
    <property type="nucleotide sequence ID" value="NZ_CP059488.1"/>
</dbReference>
<protein>
    <submittedName>
        <fullName evidence="2">Conjugal transfer protein TraB</fullName>
    </submittedName>
</protein>
<feature type="transmembrane region" description="Helical" evidence="1">
    <location>
        <begin position="41"/>
        <end position="60"/>
    </location>
</feature>
<feature type="transmembrane region" description="Helical" evidence="1">
    <location>
        <begin position="104"/>
        <end position="125"/>
    </location>
</feature>
<keyword evidence="1" id="KW-0812">Transmembrane</keyword>
<keyword evidence="1" id="KW-0472">Membrane</keyword>
<evidence type="ECO:0000313" key="2">
    <source>
        <dbReference type="EMBL" id="QQD71978.1"/>
    </source>
</evidence>
<dbReference type="Gene3D" id="3.60.110.10">
    <property type="entry name" value="Carbon-nitrogen hydrolase"/>
    <property type="match status" value="1"/>
</dbReference>
<dbReference type="InterPro" id="IPR036526">
    <property type="entry name" value="C-N_Hydrolase_sf"/>
</dbReference>
<accession>A0A7T5BGW4</accession>
<dbReference type="SUPFAM" id="SSF56317">
    <property type="entry name" value="Carbon-nitrogen hydrolase"/>
    <property type="match status" value="1"/>
</dbReference>
<dbReference type="EMBL" id="CP059488">
    <property type="protein sequence ID" value="QQD71978.1"/>
    <property type="molecule type" value="Genomic_DNA"/>
</dbReference>